<dbReference type="SUPFAM" id="SSF57938">
    <property type="entry name" value="DnaJ/Hsp40 cysteine-rich domain"/>
    <property type="match status" value="1"/>
</dbReference>
<evidence type="ECO:0000313" key="1">
    <source>
        <dbReference type="EMBL" id="KKN42611.1"/>
    </source>
</evidence>
<dbReference type="AlphaFoldDB" id="A0A0F9T0I5"/>
<proteinExistence type="predicted"/>
<organism evidence="1">
    <name type="scientific">marine sediment metagenome</name>
    <dbReference type="NCBI Taxonomy" id="412755"/>
    <lineage>
        <taxon>unclassified sequences</taxon>
        <taxon>metagenomes</taxon>
        <taxon>ecological metagenomes</taxon>
    </lineage>
</organism>
<reference evidence="1" key="1">
    <citation type="journal article" date="2015" name="Nature">
        <title>Complex archaea that bridge the gap between prokaryotes and eukaryotes.</title>
        <authorList>
            <person name="Spang A."/>
            <person name="Saw J.H."/>
            <person name="Jorgensen S.L."/>
            <person name="Zaremba-Niedzwiedzka K."/>
            <person name="Martijn J."/>
            <person name="Lind A.E."/>
            <person name="van Eijk R."/>
            <person name="Schleper C."/>
            <person name="Guy L."/>
            <person name="Ettema T.J."/>
        </authorList>
    </citation>
    <scope>NUCLEOTIDE SEQUENCE</scope>
</reference>
<comment type="caution">
    <text evidence="1">The sequence shown here is derived from an EMBL/GenBank/DDBJ whole genome shotgun (WGS) entry which is preliminary data.</text>
</comment>
<dbReference type="InterPro" id="IPR036410">
    <property type="entry name" value="HSP_DnaJ_Cys-rich_dom_sf"/>
</dbReference>
<accession>A0A0F9T0I5</accession>
<protein>
    <submittedName>
        <fullName evidence="1">Uncharacterized protein</fullName>
    </submittedName>
</protein>
<name>A0A0F9T0I5_9ZZZZ</name>
<sequence length="78" mass="8884">MQKYRLMAVCIKCGGDGTYPHRYIELDGSVYFVEEPCESCEGTGNFYFGDVDGAQEIDWIKRKINKILVELNIPDDGE</sequence>
<dbReference type="EMBL" id="LAZR01001569">
    <property type="protein sequence ID" value="KKN42611.1"/>
    <property type="molecule type" value="Genomic_DNA"/>
</dbReference>
<gene>
    <name evidence="1" type="ORF">LCGC14_0711610</name>
</gene>